<dbReference type="Gene3D" id="2.40.30.10">
    <property type="entry name" value="Translation factors"/>
    <property type="match status" value="1"/>
</dbReference>
<organism evidence="1 2">
    <name type="scientific">Candidatus Veblenbacteria bacterium RIFOXYA2_FULL_43_9</name>
    <dbReference type="NCBI Taxonomy" id="1802425"/>
    <lineage>
        <taxon>Bacteria</taxon>
        <taxon>Candidatus Vebleniibacteriota</taxon>
    </lineage>
</organism>
<gene>
    <name evidence="1" type="ORF">A2226_01940</name>
</gene>
<evidence type="ECO:0000313" key="1">
    <source>
        <dbReference type="EMBL" id="OHA54660.1"/>
    </source>
</evidence>
<dbReference type="SUPFAM" id="SSF50447">
    <property type="entry name" value="Translation proteins"/>
    <property type="match status" value="1"/>
</dbReference>
<reference evidence="1 2" key="1">
    <citation type="journal article" date="2016" name="Nat. Commun.">
        <title>Thousands of microbial genomes shed light on interconnected biogeochemical processes in an aquifer system.</title>
        <authorList>
            <person name="Anantharaman K."/>
            <person name="Brown C.T."/>
            <person name="Hug L.A."/>
            <person name="Sharon I."/>
            <person name="Castelle C.J."/>
            <person name="Probst A.J."/>
            <person name="Thomas B.C."/>
            <person name="Singh A."/>
            <person name="Wilkins M.J."/>
            <person name="Karaoz U."/>
            <person name="Brodie E.L."/>
            <person name="Williams K.H."/>
            <person name="Hubbard S.S."/>
            <person name="Banfield J.F."/>
        </authorList>
    </citation>
    <scope>NUCLEOTIDE SEQUENCE [LARGE SCALE GENOMIC DNA]</scope>
</reference>
<protein>
    <submittedName>
        <fullName evidence="1">Uncharacterized protein</fullName>
    </submittedName>
</protein>
<evidence type="ECO:0000313" key="2">
    <source>
        <dbReference type="Proteomes" id="UP000178936"/>
    </source>
</evidence>
<name>A0A1G2Q265_9BACT</name>
<dbReference type="AlphaFoldDB" id="A0A1G2Q265"/>
<accession>A0A1G2Q265</accession>
<sequence length="113" mass="12441">MDSQIDPRIIETNNLLISSDNGVAQVERIFPSSTAKNKCKTEHGTVIVAEMLHGTIPTGEMVTITSEGREITKDVVVRIEEKYSEIKIASASHSVGFCLQKSRLKTIKEALRA</sequence>
<proteinExistence type="predicted"/>
<dbReference type="InterPro" id="IPR009000">
    <property type="entry name" value="Transl_B-barrel_sf"/>
</dbReference>
<dbReference type="EMBL" id="MHTB01000042">
    <property type="protein sequence ID" value="OHA54660.1"/>
    <property type="molecule type" value="Genomic_DNA"/>
</dbReference>
<dbReference type="Proteomes" id="UP000178936">
    <property type="component" value="Unassembled WGS sequence"/>
</dbReference>
<comment type="caution">
    <text evidence="1">The sequence shown here is derived from an EMBL/GenBank/DDBJ whole genome shotgun (WGS) entry which is preliminary data.</text>
</comment>